<dbReference type="Proteomes" id="UP000299102">
    <property type="component" value="Unassembled WGS sequence"/>
</dbReference>
<dbReference type="OrthoDB" id="616263at2759"/>
<dbReference type="GO" id="GO:0015074">
    <property type="term" value="P:DNA integration"/>
    <property type="evidence" value="ECO:0007669"/>
    <property type="project" value="TreeGrafter"/>
</dbReference>
<dbReference type="InterPro" id="IPR052709">
    <property type="entry name" value="Transposase-MT_Hybrid"/>
</dbReference>
<dbReference type="GO" id="GO:0000014">
    <property type="term" value="F:single-stranded DNA endodeoxyribonuclease activity"/>
    <property type="evidence" value="ECO:0007669"/>
    <property type="project" value="TreeGrafter"/>
</dbReference>
<keyword evidence="2" id="KW-1185">Reference proteome</keyword>
<reference evidence="1 2" key="1">
    <citation type="journal article" date="2019" name="Commun. Biol.">
        <title>The bagworm genome reveals a unique fibroin gene that provides high tensile strength.</title>
        <authorList>
            <person name="Kono N."/>
            <person name="Nakamura H."/>
            <person name="Ohtoshi R."/>
            <person name="Tomita M."/>
            <person name="Numata K."/>
            <person name="Arakawa K."/>
        </authorList>
    </citation>
    <scope>NUCLEOTIDE SEQUENCE [LARGE SCALE GENOMIC DNA]</scope>
</reference>
<proteinExistence type="predicted"/>
<accession>A0A4C1UMN6</accession>
<comment type="caution">
    <text evidence="1">The sequence shown here is derived from an EMBL/GenBank/DDBJ whole genome shotgun (WGS) entry which is preliminary data.</text>
</comment>
<dbReference type="GO" id="GO:0000729">
    <property type="term" value="P:DNA double-strand break processing"/>
    <property type="evidence" value="ECO:0007669"/>
    <property type="project" value="TreeGrafter"/>
</dbReference>
<dbReference type="GO" id="GO:0042800">
    <property type="term" value="F:histone H3K4 methyltransferase activity"/>
    <property type="evidence" value="ECO:0007669"/>
    <property type="project" value="TreeGrafter"/>
</dbReference>
<name>A0A4C1UMN6_EUMVA</name>
<dbReference type="GO" id="GO:0000793">
    <property type="term" value="C:condensed chromosome"/>
    <property type="evidence" value="ECO:0007669"/>
    <property type="project" value="TreeGrafter"/>
</dbReference>
<organism evidence="1 2">
    <name type="scientific">Eumeta variegata</name>
    <name type="common">Bagworm moth</name>
    <name type="synonym">Eumeta japonica</name>
    <dbReference type="NCBI Taxonomy" id="151549"/>
    <lineage>
        <taxon>Eukaryota</taxon>
        <taxon>Metazoa</taxon>
        <taxon>Ecdysozoa</taxon>
        <taxon>Arthropoda</taxon>
        <taxon>Hexapoda</taxon>
        <taxon>Insecta</taxon>
        <taxon>Pterygota</taxon>
        <taxon>Neoptera</taxon>
        <taxon>Endopterygota</taxon>
        <taxon>Lepidoptera</taxon>
        <taxon>Glossata</taxon>
        <taxon>Ditrysia</taxon>
        <taxon>Tineoidea</taxon>
        <taxon>Psychidae</taxon>
        <taxon>Oiketicinae</taxon>
        <taxon>Eumeta</taxon>
    </lineage>
</organism>
<dbReference type="GO" id="GO:0006303">
    <property type="term" value="P:double-strand break repair via nonhomologous end joining"/>
    <property type="evidence" value="ECO:0007669"/>
    <property type="project" value="TreeGrafter"/>
</dbReference>
<evidence type="ECO:0000313" key="1">
    <source>
        <dbReference type="EMBL" id="GBP27440.1"/>
    </source>
</evidence>
<dbReference type="GO" id="GO:0044774">
    <property type="term" value="P:mitotic DNA integrity checkpoint signaling"/>
    <property type="evidence" value="ECO:0007669"/>
    <property type="project" value="TreeGrafter"/>
</dbReference>
<dbReference type="GO" id="GO:0005634">
    <property type="term" value="C:nucleus"/>
    <property type="evidence" value="ECO:0007669"/>
    <property type="project" value="TreeGrafter"/>
</dbReference>
<dbReference type="PANTHER" id="PTHR46060:SF2">
    <property type="entry name" value="HISTONE-LYSINE N-METHYLTRANSFERASE SETMAR"/>
    <property type="match status" value="1"/>
</dbReference>
<dbReference type="GO" id="GO:0044547">
    <property type="term" value="F:DNA topoisomerase binding"/>
    <property type="evidence" value="ECO:0007669"/>
    <property type="project" value="TreeGrafter"/>
</dbReference>
<dbReference type="EMBL" id="BGZK01000193">
    <property type="protein sequence ID" value="GBP27440.1"/>
    <property type="molecule type" value="Genomic_DNA"/>
</dbReference>
<evidence type="ECO:0000313" key="2">
    <source>
        <dbReference type="Proteomes" id="UP000299102"/>
    </source>
</evidence>
<gene>
    <name evidence="1" type="ORF">EVAR_17142_1</name>
</gene>
<dbReference type="GO" id="GO:0031297">
    <property type="term" value="P:replication fork processing"/>
    <property type="evidence" value="ECO:0007669"/>
    <property type="project" value="TreeGrafter"/>
</dbReference>
<dbReference type="AlphaFoldDB" id="A0A4C1UMN6"/>
<dbReference type="Gene3D" id="3.30.420.10">
    <property type="entry name" value="Ribonuclease H-like superfamily/Ribonuclease H"/>
    <property type="match status" value="1"/>
</dbReference>
<dbReference type="GO" id="GO:0035861">
    <property type="term" value="C:site of double-strand break"/>
    <property type="evidence" value="ECO:0007669"/>
    <property type="project" value="TreeGrafter"/>
</dbReference>
<sequence>MDKFDSILQKPEQDQHISFYKIAIELEIDHKSVSTYLKKKLDIQEKLNTWVPHELTERNLMNRILICDSLLKRDEIELFFKRSIIGEEKWCMCRKSLRNSQFGAHLNLADTTSQVSKLSSRDRLVVPF</sequence>
<dbReference type="GO" id="GO:0003697">
    <property type="term" value="F:single-stranded DNA binding"/>
    <property type="evidence" value="ECO:0007669"/>
    <property type="project" value="TreeGrafter"/>
</dbReference>
<dbReference type="PANTHER" id="PTHR46060">
    <property type="entry name" value="MARINER MOS1 TRANSPOSASE-LIKE PROTEIN"/>
    <property type="match status" value="1"/>
</dbReference>
<protein>
    <submittedName>
        <fullName evidence="1">Mariner Mos1 transposase</fullName>
    </submittedName>
</protein>
<dbReference type="GO" id="GO:0046975">
    <property type="term" value="F:histone H3K36 methyltransferase activity"/>
    <property type="evidence" value="ECO:0007669"/>
    <property type="project" value="TreeGrafter"/>
</dbReference>
<dbReference type="GO" id="GO:0003690">
    <property type="term" value="F:double-stranded DNA binding"/>
    <property type="evidence" value="ECO:0007669"/>
    <property type="project" value="TreeGrafter"/>
</dbReference>
<dbReference type="InterPro" id="IPR036397">
    <property type="entry name" value="RNaseH_sf"/>
</dbReference>